<reference evidence="4" key="1">
    <citation type="submission" date="2017-11" db="EMBL/GenBank/DDBJ databases">
        <title>Otitis media/interna in a cat caused by the recently described species Corynebacterium provencense.</title>
        <authorList>
            <person name="Kittl S."/>
            <person name="Brodard I."/>
            <person name="Rychener L."/>
            <person name="Jores J."/>
            <person name="Roosje P."/>
            <person name="Gobeli Brawand S."/>
        </authorList>
    </citation>
    <scope>NUCLEOTIDE SEQUENCE [LARGE SCALE GENOMIC DNA]</scope>
    <source>
        <strain evidence="4">17KM38</strain>
    </source>
</reference>
<evidence type="ECO:0000259" key="2">
    <source>
        <dbReference type="Pfam" id="PF00296"/>
    </source>
</evidence>
<dbReference type="PANTHER" id="PTHR30137:SF15">
    <property type="entry name" value="BLL6902 PROTEIN"/>
    <property type="match status" value="1"/>
</dbReference>
<protein>
    <submittedName>
        <fullName evidence="3">Alkanal monooxygenase alpha chain</fullName>
        <ecNumber evidence="3">1.14.14.3</ecNumber>
    </submittedName>
</protein>
<keyword evidence="3" id="KW-0503">Monooxygenase</keyword>
<dbReference type="Pfam" id="PF00296">
    <property type="entry name" value="Bac_luciferase"/>
    <property type="match status" value="1"/>
</dbReference>
<keyword evidence="4" id="KW-1185">Reference proteome</keyword>
<dbReference type="EMBL" id="CP024988">
    <property type="protein sequence ID" value="AWT26582.1"/>
    <property type="molecule type" value="Genomic_DNA"/>
</dbReference>
<dbReference type="RefSeq" id="WP_110481592.1">
    <property type="nucleotide sequence ID" value="NZ_CP024988.1"/>
</dbReference>
<keyword evidence="3" id="KW-0560">Oxidoreductase</keyword>
<dbReference type="GO" id="GO:0005829">
    <property type="term" value="C:cytosol"/>
    <property type="evidence" value="ECO:0007669"/>
    <property type="project" value="TreeGrafter"/>
</dbReference>
<evidence type="ECO:0000313" key="3">
    <source>
        <dbReference type="EMBL" id="AWT26582.1"/>
    </source>
</evidence>
<dbReference type="KEGG" id="cpre:Csp1_18060"/>
<gene>
    <name evidence="3" type="primary">luxA_3</name>
    <name evidence="3" type="ORF">Csp1_18060</name>
</gene>
<dbReference type="PANTHER" id="PTHR30137">
    <property type="entry name" value="LUCIFERASE-LIKE MONOOXYGENASE"/>
    <property type="match status" value="1"/>
</dbReference>
<dbReference type="InterPro" id="IPR036661">
    <property type="entry name" value="Luciferase-like_sf"/>
</dbReference>
<dbReference type="STRING" id="1737425.GCA_900049755_02841"/>
<proteinExistence type="predicted"/>
<dbReference type="InterPro" id="IPR050766">
    <property type="entry name" value="Bact_Lucif_Oxidored"/>
</dbReference>
<name>A0A2Z3YPD1_9CORY</name>
<feature type="region of interest" description="Disordered" evidence="1">
    <location>
        <begin position="1"/>
        <end position="26"/>
    </location>
</feature>
<feature type="compositionally biased region" description="Polar residues" evidence="1">
    <location>
        <begin position="1"/>
        <end position="25"/>
    </location>
</feature>
<dbReference type="InterPro" id="IPR011251">
    <property type="entry name" value="Luciferase-like_dom"/>
</dbReference>
<dbReference type="OrthoDB" id="7903015at2"/>
<dbReference type="AlphaFoldDB" id="A0A2Z3YPD1"/>
<dbReference type="SUPFAM" id="SSF51679">
    <property type="entry name" value="Bacterial luciferase-like"/>
    <property type="match status" value="1"/>
</dbReference>
<organism evidence="3 4">
    <name type="scientific">Corynebacterium provencense</name>
    <dbReference type="NCBI Taxonomy" id="1737425"/>
    <lineage>
        <taxon>Bacteria</taxon>
        <taxon>Bacillati</taxon>
        <taxon>Actinomycetota</taxon>
        <taxon>Actinomycetes</taxon>
        <taxon>Mycobacteriales</taxon>
        <taxon>Corynebacteriaceae</taxon>
        <taxon>Corynebacterium</taxon>
    </lineage>
</organism>
<accession>A0A2Z3YPD1</accession>
<sequence length="367" mass="40127">MSTDSSTPAETRPDISSVTSLTPDNDPNLPLKKLGFLTIGTFDPADPATGIHNTLDIIRFGEDLGFDSAWLRNRHMQYGITSPMTVIAAASQITSKINLGTAVTPLGPENPLRIAEDMATVDLLTGGRLNPGVSVGTPFRYDGWKDALYPDTYDREDFSKRRVTRLIENLRGDRVGNFPVLENQEEYSETVQPHSPGLVNRLWYGAGSRGSTQWTAENGLNLLTSSVISAEVSDDFDVNQRSQIDLYRQHYSNAAGGTPRVSQGLVVIPTDHATADQKERYRAYVDHRAEVGVGRLQQFGPRKMITAPDLIGSSGEIAEKLVSLAAFRAVEEVAFALPFTFEDADYRQILSDIAGELAPKLGWSPAA</sequence>
<dbReference type="Proteomes" id="UP000247696">
    <property type="component" value="Chromosome"/>
</dbReference>
<dbReference type="EC" id="1.14.14.3" evidence="3"/>
<dbReference type="GO" id="GO:0047646">
    <property type="term" value="F:alkanal monooxygenase (FMN-linked) activity"/>
    <property type="evidence" value="ECO:0007669"/>
    <property type="project" value="UniProtKB-EC"/>
</dbReference>
<feature type="domain" description="Luciferase-like" evidence="2">
    <location>
        <begin position="35"/>
        <end position="296"/>
    </location>
</feature>
<evidence type="ECO:0000313" key="4">
    <source>
        <dbReference type="Proteomes" id="UP000247696"/>
    </source>
</evidence>
<dbReference type="Gene3D" id="3.20.20.30">
    <property type="entry name" value="Luciferase-like domain"/>
    <property type="match status" value="1"/>
</dbReference>
<evidence type="ECO:0000256" key="1">
    <source>
        <dbReference type="SAM" id="MobiDB-lite"/>
    </source>
</evidence>